<dbReference type="OrthoDB" id="2242521at2"/>
<evidence type="ECO:0000259" key="2">
    <source>
        <dbReference type="Pfam" id="PF17881"/>
    </source>
</evidence>
<feature type="domain" description="PepSY" evidence="1">
    <location>
        <begin position="96"/>
        <end position="152"/>
    </location>
</feature>
<evidence type="ECO:0000259" key="1">
    <source>
        <dbReference type="Pfam" id="PF03413"/>
    </source>
</evidence>
<dbReference type="InterPro" id="IPR025711">
    <property type="entry name" value="PepSY"/>
</dbReference>
<proteinExistence type="predicted"/>
<dbReference type="HOGENOM" id="CLU_114070_2_1_9"/>
<evidence type="ECO:0000313" key="4">
    <source>
        <dbReference type="Proteomes" id="UP000002939"/>
    </source>
</evidence>
<feature type="domain" description="Cell wall elongation regulator TseB-like" evidence="2">
    <location>
        <begin position="38"/>
        <end position="80"/>
    </location>
</feature>
<dbReference type="EMBL" id="ACRF02000015">
    <property type="protein sequence ID" value="EEW93274.2"/>
    <property type="molecule type" value="Genomic_DNA"/>
</dbReference>
<dbReference type="STRING" id="626369.HMPREF0446_00156"/>
<evidence type="ECO:0008006" key="5">
    <source>
        <dbReference type="Google" id="ProtNLM"/>
    </source>
</evidence>
<dbReference type="Gene3D" id="3.10.450.40">
    <property type="match status" value="2"/>
</dbReference>
<evidence type="ECO:0000313" key="3">
    <source>
        <dbReference type="EMBL" id="EEW93274.2"/>
    </source>
</evidence>
<accession>D0BJM1</accession>
<dbReference type="eggNOG" id="COG5353">
    <property type="taxonomic scope" value="Bacteria"/>
</dbReference>
<dbReference type="InterPro" id="IPR041401">
    <property type="entry name" value="TseB-like_dom"/>
</dbReference>
<reference evidence="3" key="1">
    <citation type="submission" date="2009-09" db="EMBL/GenBank/DDBJ databases">
        <authorList>
            <consortium name="The Broad Institute Genome Sequencing Platform"/>
            <person name="Ward D."/>
            <person name="Feldgarden M."/>
            <person name="Earl A."/>
            <person name="Young S.K."/>
            <person name="Zeng Q."/>
            <person name="Koehrsen M."/>
            <person name="Alvarado L."/>
            <person name="Berlin A."/>
            <person name="Bochicchio J."/>
            <person name="Borenstein D."/>
            <person name="Chapman S.B."/>
            <person name="Chen Z."/>
            <person name="Engels R."/>
            <person name="Freedman E."/>
            <person name="Gellesch M."/>
            <person name="Goldberg J."/>
            <person name="Griggs A."/>
            <person name="Gujja S."/>
            <person name="Heilman E."/>
            <person name="Heiman D."/>
            <person name="Hepburn T."/>
            <person name="Howarth C."/>
            <person name="Jen D."/>
            <person name="Larson L."/>
            <person name="Lewis B."/>
            <person name="Mehta T."/>
            <person name="Park D."/>
            <person name="Pearson M."/>
            <person name="Roberts A."/>
            <person name="Saif S."/>
            <person name="Shea T."/>
            <person name="Shenoy N."/>
            <person name="Sisk P."/>
            <person name="Stolte C."/>
            <person name="Sykes S."/>
            <person name="Thomson T."/>
            <person name="Walk T."/>
            <person name="White J."/>
            <person name="Yandava C."/>
            <person name="Sibley C.D."/>
            <person name="Field T.R."/>
            <person name="Grinwis M."/>
            <person name="Eshaghurshan C.S."/>
            <person name="Surette M.G."/>
            <person name="Haas B."/>
            <person name="Nusbaum C."/>
            <person name="Birren B."/>
        </authorList>
    </citation>
    <scope>NUCLEOTIDE SEQUENCE [LARGE SCALE GENOMIC DNA]</scope>
    <source>
        <strain evidence="3">ATCC 700633</strain>
    </source>
</reference>
<name>D0BJM1_9LACT</name>
<dbReference type="RefSeq" id="WP_020991382.1">
    <property type="nucleotide sequence ID" value="NZ_KI391971.1"/>
</dbReference>
<dbReference type="AlphaFoldDB" id="D0BJM1"/>
<dbReference type="Pfam" id="PF17881">
    <property type="entry name" value="TseB"/>
    <property type="match status" value="1"/>
</dbReference>
<dbReference type="Proteomes" id="UP000002939">
    <property type="component" value="Unassembled WGS sequence"/>
</dbReference>
<reference evidence="3" key="2">
    <citation type="submission" date="2011-10" db="EMBL/GenBank/DDBJ databases">
        <title>The Genome Sequence of Granulicatella elegans ATCC 700633.</title>
        <authorList>
            <consortium name="The Broad Institute Genome Sequencing Platform"/>
            <consortium name="The Broad Institute Genome Sequencing Center for Infectious Disease"/>
            <person name="Earl A."/>
            <person name="Ward D."/>
            <person name="Feldgarden M."/>
            <person name="Gevers D."/>
            <person name="Sibley C.D."/>
            <person name="Field T.R."/>
            <person name="Grinwis M."/>
            <person name="Eshaghurshan C.S."/>
            <person name="Surette M.G."/>
            <person name="Young S.K."/>
            <person name="Zeng Q."/>
            <person name="Gargeya S."/>
            <person name="Fitzgerald M."/>
            <person name="Haas B."/>
            <person name="Abouelleil A."/>
            <person name="Alvarado L."/>
            <person name="Arachchi H.M."/>
            <person name="Berlin A."/>
            <person name="Brown A."/>
            <person name="Chapman S.B."/>
            <person name="Chen Z."/>
            <person name="Dunbar C."/>
            <person name="Freedman E."/>
            <person name="Gearin G."/>
            <person name="Goldberg J."/>
            <person name="Griggs A."/>
            <person name="Gujja S."/>
            <person name="Heiman D."/>
            <person name="Howarth C."/>
            <person name="Larson L."/>
            <person name="Lui A."/>
            <person name="MacDonald P.J.P."/>
            <person name="Montmayeur A."/>
            <person name="Murphy C."/>
            <person name="Neiman D."/>
            <person name="Pearson M."/>
            <person name="Priest M."/>
            <person name="Roberts A."/>
            <person name="Saif S."/>
            <person name="Shea T."/>
            <person name="Shenoy N."/>
            <person name="Sisk P."/>
            <person name="Stolte C."/>
            <person name="Sykes S."/>
            <person name="Wortman J."/>
            <person name="Nusbaum C."/>
            <person name="Birren B."/>
        </authorList>
    </citation>
    <scope>NUCLEOTIDE SEQUENCE [LARGE SCALE GENOMIC DNA]</scope>
    <source>
        <strain evidence="3">ATCC 700633</strain>
    </source>
</reference>
<gene>
    <name evidence="3" type="ORF">HMPREF0446_00156</name>
</gene>
<sequence>MRRRTMLLFVCTFLVIFFGAARIFYLSQSEKLKAKDLAVEIAAQKVQFTKITDFYWFNTEETYYSLAGITTEGQPLYAIVSPDKKEVTVLQQDAVINEQEARSITKEAKHTDEILEARLGMIKDEPVWEVNYRTKNQRIGYYYISAKNGQWIKDIENI</sequence>
<protein>
    <recommendedName>
        <fullName evidence="5">DUF5590 domain-containing protein</fullName>
    </recommendedName>
</protein>
<organism evidence="3 4">
    <name type="scientific">Granulicatella elegans ATCC 700633</name>
    <dbReference type="NCBI Taxonomy" id="626369"/>
    <lineage>
        <taxon>Bacteria</taxon>
        <taxon>Bacillati</taxon>
        <taxon>Bacillota</taxon>
        <taxon>Bacilli</taxon>
        <taxon>Lactobacillales</taxon>
        <taxon>Carnobacteriaceae</taxon>
        <taxon>Granulicatella</taxon>
    </lineage>
</organism>
<dbReference type="Pfam" id="PF03413">
    <property type="entry name" value="PepSY"/>
    <property type="match status" value="1"/>
</dbReference>
<dbReference type="SUPFAM" id="SSF54403">
    <property type="entry name" value="Cystatin/monellin"/>
    <property type="match status" value="2"/>
</dbReference>
<comment type="caution">
    <text evidence="3">The sequence shown here is derived from an EMBL/GenBank/DDBJ whole genome shotgun (WGS) entry which is preliminary data.</text>
</comment>
<keyword evidence="4" id="KW-1185">Reference proteome</keyword>
<dbReference type="InterPro" id="IPR046350">
    <property type="entry name" value="Cystatin_sf"/>
</dbReference>